<dbReference type="EMBL" id="UETB01000003">
    <property type="protein sequence ID" value="SSA40032.1"/>
    <property type="molecule type" value="Genomic_DNA"/>
</dbReference>
<dbReference type="InterPro" id="IPR018193">
    <property type="entry name" value="Glyc_kinase_flavodox-like_fold"/>
</dbReference>
<keyword evidence="6" id="KW-1185">Reference proteome</keyword>
<dbReference type="PIRSF" id="PIRSF006078">
    <property type="entry name" value="GlxK"/>
    <property type="match status" value="1"/>
</dbReference>
<dbReference type="GO" id="GO:0008887">
    <property type="term" value="F:glycerate kinase activity"/>
    <property type="evidence" value="ECO:0007669"/>
    <property type="project" value="UniProtKB-UniRule"/>
</dbReference>
<evidence type="ECO:0000256" key="2">
    <source>
        <dbReference type="ARBA" id="ARBA00022679"/>
    </source>
</evidence>
<reference evidence="5 6" key="1">
    <citation type="submission" date="2016-10" db="EMBL/GenBank/DDBJ databases">
        <authorList>
            <person name="Cai Z."/>
        </authorList>
    </citation>
    <scope>NUCLEOTIDE SEQUENCE [LARGE SCALE GENOMIC DNA]</scope>
    <source>
        <strain evidence="5 6">CGMCC 1.10826</strain>
    </source>
</reference>
<dbReference type="GO" id="GO:0031388">
    <property type="term" value="P:organic acid phosphorylation"/>
    <property type="evidence" value="ECO:0007669"/>
    <property type="project" value="UniProtKB-UniRule"/>
</dbReference>
<dbReference type="AlphaFoldDB" id="A0A2Y9BX15"/>
<dbReference type="Gene3D" id="3.90.1510.10">
    <property type="entry name" value="Glycerate kinase, domain 2"/>
    <property type="match status" value="1"/>
</dbReference>
<dbReference type="PANTHER" id="PTHR21599:SF0">
    <property type="entry name" value="GLYCERATE KINASE"/>
    <property type="match status" value="1"/>
</dbReference>
<dbReference type="NCBIfam" id="TIGR00045">
    <property type="entry name" value="glycerate kinase"/>
    <property type="match status" value="1"/>
</dbReference>
<evidence type="ECO:0000256" key="3">
    <source>
        <dbReference type="ARBA" id="ARBA00022777"/>
    </source>
</evidence>
<gene>
    <name evidence="5" type="ORF">SAMN05216184_103216</name>
</gene>
<accession>A0A2Y9BX15</accession>
<name>A0A2Y9BX15_9MICO</name>
<evidence type="ECO:0000256" key="4">
    <source>
        <dbReference type="PIRNR" id="PIRNR006078"/>
    </source>
</evidence>
<evidence type="ECO:0000313" key="6">
    <source>
        <dbReference type="Proteomes" id="UP000250222"/>
    </source>
</evidence>
<keyword evidence="3 4" id="KW-0418">Kinase</keyword>
<comment type="similarity">
    <text evidence="1 4">Belongs to the glycerate kinase type-1 family.</text>
</comment>
<keyword evidence="2 4" id="KW-0808">Transferase</keyword>
<evidence type="ECO:0000256" key="1">
    <source>
        <dbReference type="ARBA" id="ARBA00006284"/>
    </source>
</evidence>
<sequence length="382" mass="37735">MTERVGGDAVVVVVVAPDSFKGTASAAAVASAMARGVRRALGPAADVREIPMADGGEGTLDAVVAALGGAVRTAAVHDALGRPRTGRYGLAGGTAVVETAEGTGLPHVTDVALQPLRADSRGAGELVRATLDDGADEIILGLGGSASTDGGTGLLSALGARFLDDDGAPVPPGGAGLSEVASVDLAGLHPRARTVRWRVAVDVDNPLLGPRGAARVFAPQKGAGPEEVERLERGLDHLAQVLDAEELARTPGCGAAGGLPLSLGALLGARTEPGSSLVADAVGLPAALADADLVLTGEGCLDEQSLSGKVVAAVRALTPPGCAVVVVAGRVELSPAQVRAAGLTAALPITSGPVDLSALAARTPLLVEATTADACTLLHHRL</sequence>
<protein>
    <submittedName>
        <fullName evidence="5">Glycerate kinase</fullName>
    </submittedName>
</protein>
<dbReference type="RefSeq" id="WP_258369289.1">
    <property type="nucleotide sequence ID" value="NZ_QKLZ01000003.1"/>
</dbReference>
<evidence type="ECO:0000313" key="5">
    <source>
        <dbReference type="EMBL" id="SSA40032.1"/>
    </source>
</evidence>
<dbReference type="Gene3D" id="3.40.50.10350">
    <property type="entry name" value="Glycerate kinase, domain 1"/>
    <property type="match status" value="1"/>
</dbReference>
<organism evidence="5 6">
    <name type="scientific">Georgenia satyanarayanai</name>
    <dbReference type="NCBI Taxonomy" id="860221"/>
    <lineage>
        <taxon>Bacteria</taxon>
        <taxon>Bacillati</taxon>
        <taxon>Actinomycetota</taxon>
        <taxon>Actinomycetes</taxon>
        <taxon>Micrococcales</taxon>
        <taxon>Bogoriellaceae</taxon>
        <taxon>Georgenia</taxon>
    </lineage>
</organism>
<dbReference type="Proteomes" id="UP000250222">
    <property type="component" value="Unassembled WGS sequence"/>
</dbReference>
<dbReference type="InterPro" id="IPR004381">
    <property type="entry name" value="Glycerate_kinase"/>
</dbReference>
<proteinExistence type="inferred from homology"/>
<dbReference type="InterPro" id="IPR036129">
    <property type="entry name" value="Glycerate_kinase_sf"/>
</dbReference>
<dbReference type="SUPFAM" id="SSF110738">
    <property type="entry name" value="Glycerate kinase I"/>
    <property type="match status" value="1"/>
</dbReference>
<dbReference type="Pfam" id="PF02595">
    <property type="entry name" value="Gly_kinase"/>
    <property type="match status" value="1"/>
</dbReference>
<dbReference type="PANTHER" id="PTHR21599">
    <property type="entry name" value="GLYCERATE KINASE"/>
    <property type="match status" value="1"/>
</dbReference>
<dbReference type="InterPro" id="IPR018197">
    <property type="entry name" value="Glycerate_kinase_RE-like"/>
</dbReference>